<evidence type="ECO:0000313" key="2">
    <source>
        <dbReference type="EMBL" id="GAA1564385.1"/>
    </source>
</evidence>
<keyword evidence="3" id="KW-1185">Reference proteome</keyword>
<protein>
    <submittedName>
        <fullName evidence="2">Uncharacterized protein</fullName>
    </submittedName>
</protein>
<accession>A0ABP4NT03</accession>
<sequence length="107" mass="10779">MLGSAGVEGWVLGCTGAEDKCEMKRRRTATGGRLGPAGWEGWTLGPRRWKTGRRVGGGEDKSLGSAGVKTGRSRQQGVVARANGGGGLVGLVREGGGLGGCLVSVGV</sequence>
<dbReference type="Proteomes" id="UP001500393">
    <property type="component" value="Unassembled WGS sequence"/>
</dbReference>
<dbReference type="EMBL" id="BAAAOS010000017">
    <property type="protein sequence ID" value="GAA1564385.1"/>
    <property type="molecule type" value="Genomic_DNA"/>
</dbReference>
<evidence type="ECO:0000256" key="1">
    <source>
        <dbReference type="SAM" id="MobiDB-lite"/>
    </source>
</evidence>
<organism evidence="2 3">
    <name type="scientific">Kribbella sancticallisti</name>
    <dbReference type="NCBI Taxonomy" id="460087"/>
    <lineage>
        <taxon>Bacteria</taxon>
        <taxon>Bacillati</taxon>
        <taxon>Actinomycetota</taxon>
        <taxon>Actinomycetes</taxon>
        <taxon>Propionibacteriales</taxon>
        <taxon>Kribbellaceae</taxon>
        <taxon>Kribbella</taxon>
    </lineage>
</organism>
<evidence type="ECO:0000313" key="3">
    <source>
        <dbReference type="Proteomes" id="UP001500393"/>
    </source>
</evidence>
<reference evidence="3" key="1">
    <citation type="journal article" date="2019" name="Int. J. Syst. Evol. Microbiol.">
        <title>The Global Catalogue of Microorganisms (GCM) 10K type strain sequencing project: providing services to taxonomists for standard genome sequencing and annotation.</title>
        <authorList>
            <consortium name="The Broad Institute Genomics Platform"/>
            <consortium name="The Broad Institute Genome Sequencing Center for Infectious Disease"/>
            <person name="Wu L."/>
            <person name="Ma J."/>
        </authorList>
    </citation>
    <scope>NUCLEOTIDE SEQUENCE [LARGE SCALE GENOMIC DNA]</scope>
    <source>
        <strain evidence="3">JCM 14969</strain>
    </source>
</reference>
<gene>
    <name evidence="2" type="ORF">GCM10009789_17190</name>
</gene>
<proteinExistence type="predicted"/>
<feature type="region of interest" description="Disordered" evidence="1">
    <location>
        <begin position="28"/>
        <end position="77"/>
    </location>
</feature>
<name>A0ABP4NT03_9ACTN</name>
<comment type="caution">
    <text evidence="2">The sequence shown here is derived from an EMBL/GenBank/DDBJ whole genome shotgun (WGS) entry which is preliminary data.</text>
</comment>